<keyword evidence="2" id="KW-0472">Membrane</keyword>
<dbReference type="EMBL" id="BLXT01007071">
    <property type="protein sequence ID" value="GFO36569.1"/>
    <property type="molecule type" value="Genomic_DNA"/>
</dbReference>
<evidence type="ECO:0000313" key="4">
    <source>
        <dbReference type="Proteomes" id="UP000735302"/>
    </source>
</evidence>
<feature type="compositionally biased region" description="Pro residues" evidence="1">
    <location>
        <begin position="188"/>
        <end position="198"/>
    </location>
</feature>
<dbReference type="AlphaFoldDB" id="A0AAV4CXE5"/>
<feature type="compositionally biased region" description="Basic and acidic residues" evidence="1">
    <location>
        <begin position="202"/>
        <end position="213"/>
    </location>
</feature>
<feature type="region of interest" description="Disordered" evidence="1">
    <location>
        <begin position="172"/>
        <end position="242"/>
    </location>
</feature>
<accession>A0AAV4CXE5</accession>
<comment type="caution">
    <text evidence="3">The sequence shown here is derived from an EMBL/GenBank/DDBJ whole genome shotgun (WGS) entry which is preliminary data.</text>
</comment>
<sequence>MAVGIYGGHCPIKDLPPFADCCALRLINFTLQASPSSGTNPVYSYTDRGGHAQLVYTMVPSPPIGFSVKSVQIDISKNTDPQNILTLCEFYVFGELACPASKFGCQCERDCNCADATEACFVSTGGCPSGCAAGYTGEDCFTRAVIATVAVVIAAVVLGIFLWRQRRTATNHCQSPSSDKEVKGDAQHPPPPTLPGPPVRSINDKTHENRDHLSTQGNQNQRPYHTLQHPENDGDGDHVYETTDDPYERPLSLVGDCEAYENPLPIGVTSGSDDLGDEASPYIMLNGDHNDCLMYL</sequence>
<dbReference type="Proteomes" id="UP000735302">
    <property type="component" value="Unassembled WGS sequence"/>
</dbReference>
<feature type="compositionally biased region" description="Basic and acidic residues" evidence="1">
    <location>
        <begin position="228"/>
        <end position="241"/>
    </location>
</feature>
<feature type="compositionally biased region" description="Polar residues" evidence="1">
    <location>
        <begin position="214"/>
        <end position="223"/>
    </location>
</feature>
<evidence type="ECO:0000256" key="1">
    <source>
        <dbReference type="SAM" id="MobiDB-lite"/>
    </source>
</evidence>
<keyword evidence="3" id="KW-0675">Receptor</keyword>
<protein>
    <submittedName>
        <fullName evidence="3">Receptor-type tyrosine-protein phosphatase kappa-like</fullName>
    </submittedName>
</protein>
<name>A0AAV4CXE5_9GAST</name>
<keyword evidence="2" id="KW-1133">Transmembrane helix</keyword>
<keyword evidence="2" id="KW-0812">Transmembrane</keyword>
<feature type="transmembrane region" description="Helical" evidence="2">
    <location>
        <begin position="144"/>
        <end position="163"/>
    </location>
</feature>
<organism evidence="3 4">
    <name type="scientific">Plakobranchus ocellatus</name>
    <dbReference type="NCBI Taxonomy" id="259542"/>
    <lineage>
        <taxon>Eukaryota</taxon>
        <taxon>Metazoa</taxon>
        <taxon>Spiralia</taxon>
        <taxon>Lophotrochozoa</taxon>
        <taxon>Mollusca</taxon>
        <taxon>Gastropoda</taxon>
        <taxon>Heterobranchia</taxon>
        <taxon>Euthyneura</taxon>
        <taxon>Panpulmonata</taxon>
        <taxon>Sacoglossa</taxon>
        <taxon>Placobranchoidea</taxon>
        <taxon>Plakobranchidae</taxon>
        <taxon>Plakobranchus</taxon>
    </lineage>
</organism>
<evidence type="ECO:0000313" key="3">
    <source>
        <dbReference type="EMBL" id="GFO36569.1"/>
    </source>
</evidence>
<evidence type="ECO:0000256" key="2">
    <source>
        <dbReference type="SAM" id="Phobius"/>
    </source>
</evidence>
<gene>
    <name evidence="3" type="ORF">PoB_006307400</name>
</gene>
<proteinExistence type="predicted"/>
<keyword evidence="4" id="KW-1185">Reference proteome</keyword>
<reference evidence="3 4" key="1">
    <citation type="journal article" date="2021" name="Elife">
        <title>Chloroplast acquisition without the gene transfer in kleptoplastic sea slugs, Plakobranchus ocellatus.</title>
        <authorList>
            <person name="Maeda T."/>
            <person name="Takahashi S."/>
            <person name="Yoshida T."/>
            <person name="Shimamura S."/>
            <person name="Takaki Y."/>
            <person name="Nagai Y."/>
            <person name="Toyoda A."/>
            <person name="Suzuki Y."/>
            <person name="Arimoto A."/>
            <person name="Ishii H."/>
            <person name="Satoh N."/>
            <person name="Nishiyama T."/>
            <person name="Hasebe M."/>
            <person name="Maruyama T."/>
            <person name="Minagawa J."/>
            <person name="Obokata J."/>
            <person name="Shigenobu S."/>
        </authorList>
    </citation>
    <scope>NUCLEOTIDE SEQUENCE [LARGE SCALE GENOMIC DNA]</scope>
</reference>